<keyword evidence="1" id="KW-0812">Transmembrane</keyword>
<organism evidence="2 3">
    <name type="scientific">Digitaria exilis</name>
    <dbReference type="NCBI Taxonomy" id="1010633"/>
    <lineage>
        <taxon>Eukaryota</taxon>
        <taxon>Viridiplantae</taxon>
        <taxon>Streptophyta</taxon>
        <taxon>Embryophyta</taxon>
        <taxon>Tracheophyta</taxon>
        <taxon>Spermatophyta</taxon>
        <taxon>Magnoliopsida</taxon>
        <taxon>Liliopsida</taxon>
        <taxon>Poales</taxon>
        <taxon>Poaceae</taxon>
        <taxon>PACMAD clade</taxon>
        <taxon>Panicoideae</taxon>
        <taxon>Panicodae</taxon>
        <taxon>Paniceae</taxon>
        <taxon>Anthephorinae</taxon>
        <taxon>Digitaria</taxon>
    </lineage>
</organism>
<dbReference type="EMBL" id="JACEFO010000521">
    <property type="protein sequence ID" value="KAF8766073.1"/>
    <property type="molecule type" value="Genomic_DNA"/>
</dbReference>
<evidence type="ECO:0000313" key="2">
    <source>
        <dbReference type="EMBL" id="KAF8766073.1"/>
    </source>
</evidence>
<gene>
    <name evidence="2" type="ORF">HU200_007921</name>
</gene>
<dbReference type="AlphaFoldDB" id="A0A835FMR7"/>
<accession>A0A835FMR7</accession>
<keyword evidence="1" id="KW-0472">Membrane</keyword>
<keyword evidence="3" id="KW-1185">Reference proteome</keyword>
<feature type="transmembrane region" description="Helical" evidence="1">
    <location>
        <begin position="23"/>
        <end position="43"/>
    </location>
</feature>
<dbReference type="Proteomes" id="UP000636709">
    <property type="component" value="Unassembled WGS sequence"/>
</dbReference>
<reference evidence="2" key="1">
    <citation type="submission" date="2020-07" db="EMBL/GenBank/DDBJ databases">
        <title>Genome sequence and genetic diversity analysis of an under-domesticated orphan crop, white fonio (Digitaria exilis).</title>
        <authorList>
            <person name="Bennetzen J.L."/>
            <person name="Chen S."/>
            <person name="Ma X."/>
            <person name="Wang X."/>
            <person name="Yssel A.E.J."/>
            <person name="Chaluvadi S.R."/>
            <person name="Johnson M."/>
            <person name="Gangashetty P."/>
            <person name="Hamidou F."/>
            <person name="Sanogo M.D."/>
            <person name="Zwaenepoel A."/>
            <person name="Wallace J."/>
            <person name="Van De Peer Y."/>
            <person name="Van Deynze A."/>
        </authorList>
    </citation>
    <scope>NUCLEOTIDE SEQUENCE</scope>
    <source>
        <tissue evidence="2">Leaves</tissue>
    </source>
</reference>
<sequence length="44" mass="4967">MATLAEAARVQTRKEKLDSKRTMLVALYDILSPSLLDMMVIVML</sequence>
<keyword evidence="1" id="KW-1133">Transmembrane helix</keyword>
<protein>
    <submittedName>
        <fullName evidence="2">Uncharacterized protein</fullName>
    </submittedName>
</protein>
<name>A0A835FMR7_9POAL</name>
<proteinExistence type="predicted"/>
<evidence type="ECO:0000256" key="1">
    <source>
        <dbReference type="SAM" id="Phobius"/>
    </source>
</evidence>
<evidence type="ECO:0000313" key="3">
    <source>
        <dbReference type="Proteomes" id="UP000636709"/>
    </source>
</evidence>
<comment type="caution">
    <text evidence="2">The sequence shown here is derived from an EMBL/GenBank/DDBJ whole genome shotgun (WGS) entry which is preliminary data.</text>
</comment>